<dbReference type="PANTHER" id="PTHR11680:SF63">
    <property type="entry name" value="SERINE HYDROXYMETHYLTRANSFERASE 3, CHLOROPLASTIC"/>
    <property type="match status" value="1"/>
</dbReference>
<organism evidence="5 6">
    <name type="scientific">Escallonia herrerae</name>
    <dbReference type="NCBI Taxonomy" id="1293975"/>
    <lineage>
        <taxon>Eukaryota</taxon>
        <taxon>Viridiplantae</taxon>
        <taxon>Streptophyta</taxon>
        <taxon>Embryophyta</taxon>
        <taxon>Tracheophyta</taxon>
        <taxon>Spermatophyta</taxon>
        <taxon>Magnoliopsida</taxon>
        <taxon>eudicotyledons</taxon>
        <taxon>Gunneridae</taxon>
        <taxon>Pentapetalae</taxon>
        <taxon>asterids</taxon>
        <taxon>campanulids</taxon>
        <taxon>Escalloniales</taxon>
        <taxon>Escalloniaceae</taxon>
        <taxon>Escallonia</taxon>
    </lineage>
</organism>
<dbReference type="EMBL" id="JAVXUP010000284">
    <property type="protein sequence ID" value="KAK3032033.1"/>
    <property type="molecule type" value="Genomic_DNA"/>
</dbReference>
<evidence type="ECO:0000259" key="4">
    <source>
        <dbReference type="Pfam" id="PF00464"/>
    </source>
</evidence>
<comment type="cofactor">
    <cofactor evidence="2">
        <name>pyridoxal 5'-phosphate</name>
        <dbReference type="ChEBI" id="CHEBI:597326"/>
    </cofactor>
</comment>
<dbReference type="PANTHER" id="PTHR11680">
    <property type="entry name" value="SERINE HYDROXYMETHYLTRANSFERASE"/>
    <property type="match status" value="1"/>
</dbReference>
<dbReference type="GO" id="GO:0046653">
    <property type="term" value="P:tetrahydrofolate metabolic process"/>
    <property type="evidence" value="ECO:0007669"/>
    <property type="project" value="TreeGrafter"/>
</dbReference>
<gene>
    <name evidence="5" type="ORF">RJ639_036407</name>
</gene>
<dbReference type="GO" id="GO:0030170">
    <property type="term" value="F:pyridoxal phosphate binding"/>
    <property type="evidence" value="ECO:0007669"/>
    <property type="project" value="TreeGrafter"/>
</dbReference>
<dbReference type="AlphaFoldDB" id="A0AA88WVX8"/>
<dbReference type="Pfam" id="PF00464">
    <property type="entry name" value="SHMT"/>
    <property type="match status" value="1"/>
</dbReference>
<dbReference type="Proteomes" id="UP001188597">
    <property type="component" value="Unassembled WGS sequence"/>
</dbReference>
<evidence type="ECO:0000313" key="6">
    <source>
        <dbReference type="Proteomes" id="UP001188597"/>
    </source>
</evidence>
<dbReference type="GO" id="GO:0005739">
    <property type="term" value="C:mitochondrion"/>
    <property type="evidence" value="ECO:0007669"/>
    <property type="project" value="TreeGrafter"/>
</dbReference>
<comment type="catalytic activity">
    <reaction evidence="1">
        <text>(6R)-5,10-methylene-5,6,7,8-tetrahydrofolate + glycine + H2O = (6S)-5,6,7,8-tetrahydrofolate + L-serine</text>
        <dbReference type="Rhea" id="RHEA:15481"/>
        <dbReference type="ChEBI" id="CHEBI:15377"/>
        <dbReference type="ChEBI" id="CHEBI:15636"/>
        <dbReference type="ChEBI" id="CHEBI:33384"/>
        <dbReference type="ChEBI" id="CHEBI:57305"/>
        <dbReference type="ChEBI" id="CHEBI:57453"/>
        <dbReference type="EC" id="2.1.2.1"/>
    </reaction>
</comment>
<evidence type="ECO:0000256" key="1">
    <source>
        <dbReference type="ARBA" id="ARBA00001528"/>
    </source>
</evidence>
<evidence type="ECO:0000256" key="3">
    <source>
        <dbReference type="ARBA" id="ARBA00022898"/>
    </source>
</evidence>
<dbReference type="GO" id="GO:0019264">
    <property type="term" value="P:glycine biosynthetic process from serine"/>
    <property type="evidence" value="ECO:0007669"/>
    <property type="project" value="TreeGrafter"/>
</dbReference>
<dbReference type="Gene3D" id="3.90.1150.10">
    <property type="entry name" value="Aspartate Aminotransferase, domain 1"/>
    <property type="match status" value="1"/>
</dbReference>
<feature type="domain" description="Serine hydroxymethyltransferase-like" evidence="4">
    <location>
        <begin position="2"/>
        <end position="47"/>
    </location>
</feature>
<dbReference type="InterPro" id="IPR015422">
    <property type="entry name" value="PyrdxlP-dep_Trfase_small"/>
</dbReference>
<dbReference type="InterPro" id="IPR015424">
    <property type="entry name" value="PyrdxlP-dep_Trfase"/>
</dbReference>
<dbReference type="SUPFAM" id="SSF53383">
    <property type="entry name" value="PLP-dependent transferases"/>
    <property type="match status" value="1"/>
</dbReference>
<sequence length="136" mass="15100">MASITCNKNSVPGDKSALVLGGIRIGTPAMATRGFTEKDFMSTADFIHEGVQIAREAKRSVAGSKLQDFMKFVASPDFSLMDGVSDVQRRVESLTTEFPLPGLRVTWLKLNWHCHHKRKGWTAQLHLGLNCLYGQH</sequence>
<name>A0AA88WVX8_9ASTE</name>
<protein>
    <recommendedName>
        <fullName evidence="4">Serine hydroxymethyltransferase-like domain-containing protein</fullName>
    </recommendedName>
</protein>
<proteinExistence type="predicted"/>
<evidence type="ECO:0000256" key="2">
    <source>
        <dbReference type="ARBA" id="ARBA00001933"/>
    </source>
</evidence>
<dbReference type="GO" id="GO:0004372">
    <property type="term" value="F:glycine hydroxymethyltransferase activity"/>
    <property type="evidence" value="ECO:0007669"/>
    <property type="project" value="UniProtKB-EC"/>
</dbReference>
<comment type="caution">
    <text evidence="5">The sequence shown here is derived from an EMBL/GenBank/DDBJ whole genome shotgun (WGS) entry which is preliminary data.</text>
</comment>
<dbReference type="InterPro" id="IPR049943">
    <property type="entry name" value="Ser_HO-MeTrfase-like"/>
</dbReference>
<accession>A0AA88WVX8</accession>
<reference evidence="5" key="1">
    <citation type="submission" date="2022-12" db="EMBL/GenBank/DDBJ databases">
        <title>Draft genome assemblies for two species of Escallonia (Escalloniales).</title>
        <authorList>
            <person name="Chanderbali A."/>
            <person name="Dervinis C."/>
            <person name="Anghel I."/>
            <person name="Soltis D."/>
            <person name="Soltis P."/>
            <person name="Zapata F."/>
        </authorList>
    </citation>
    <scope>NUCLEOTIDE SEQUENCE</scope>
    <source>
        <strain evidence="5">UCBG64.0493</strain>
        <tissue evidence="5">Leaf</tissue>
    </source>
</reference>
<keyword evidence="3" id="KW-0663">Pyridoxal phosphate</keyword>
<evidence type="ECO:0000313" key="5">
    <source>
        <dbReference type="EMBL" id="KAK3032033.1"/>
    </source>
</evidence>
<dbReference type="InterPro" id="IPR039429">
    <property type="entry name" value="SHMT-like_dom"/>
</dbReference>
<keyword evidence="6" id="KW-1185">Reference proteome</keyword>